<sequence length="68" mass="7111">MGDRRGKPIGQRSLPGGEPGDRVIGCGVRSQGPPAFAGTSFSLLGSYAPRQRSSQISEFLNFSGTEAI</sequence>
<evidence type="ECO:0000313" key="2">
    <source>
        <dbReference type="EMBL" id="RDL36436.1"/>
    </source>
</evidence>
<accession>A0A370TLN3</accession>
<reference evidence="2 3" key="1">
    <citation type="journal article" date="2018" name="IMA Fungus">
        <title>IMA Genome-F 9: Draft genome sequence of Annulohypoxylon stygium, Aspergillus mulundensis, Berkeleyomyces basicola (syn. Thielaviopsis basicola), Ceratocystis smalleyi, two Cercospora beticola strains, Coleophoma cylindrospora, Fusarium fracticaudum, Phialophora cf. hyalina, and Morchella septimelata.</title>
        <authorList>
            <person name="Wingfield B.D."/>
            <person name="Bills G.F."/>
            <person name="Dong Y."/>
            <person name="Huang W."/>
            <person name="Nel W.J."/>
            <person name="Swalarsk-Parry B.S."/>
            <person name="Vaghefi N."/>
            <person name="Wilken P.M."/>
            <person name="An Z."/>
            <person name="de Beer Z.W."/>
            <person name="De Vos L."/>
            <person name="Chen L."/>
            <person name="Duong T.A."/>
            <person name="Gao Y."/>
            <person name="Hammerbacher A."/>
            <person name="Kikkert J.R."/>
            <person name="Li Y."/>
            <person name="Li H."/>
            <person name="Li K."/>
            <person name="Li Q."/>
            <person name="Liu X."/>
            <person name="Ma X."/>
            <person name="Naidoo K."/>
            <person name="Pethybridge S.J."/>
            <person name="Sun J."/>
            <person name="Steenkamp E.T."/>
            <person name="van der Nest M.A."/>
            <person name="van Wyk S."/>
            <person name="Wingfield M.J."/>
            <person name="Xiong C."/>
            <person name="Yue Q."/>
            <person name="Zhang X."/>
        </authorList>
    </citation>
    <scope>NUCLEOTIDE SEQUENCE [LARGE SCALE GENOMIC DNA]</scope>
    <source>
        <strain evidence="2 3">BP 5553</strain>
    </source>
</reference>
<dbReference type="AlphaFoldDB" id="A0A370TLN3"/>
<proteinExistence type="predicted"/>
<protein>
    <submittedName>
        <fullName evidence="2">Uncharacterized protein</fullName>
    </submittedName>
</protein>
<keyword evidence="3" id="KW-1185">Reference proteome</keyword>
<feature type="region of interest" description="Disordered" evidence="1">
    <location>
        <begin position="1"/>
        <end position="22"/>
    </location>
</feature>
<dbReference type="Proteomes" id="UP000254866">
    <property type="component" value="Unassembled WGS sequence"/>
</dbReference>
<name>A0A370TLN3_9HELO</name>
<comment type="caution">
    <text evidence="2">The sequence shown here is derived from an EMBL/GenBank/DDBJ whole genome shotgun (WGS) entry which is preliminary data.</text>
</comment>
<dbReference type="GeneID" id="43598637"/>
<organism evidence="2 3">
    <name type="scientific">Venustampulla echinocandica</name>
    <dbReference type="NCBI Taxonomy" id="2656787"/>
    <lineage>
        <taxon>Eukaryota</taxon>
        <taxon>Fungi</taxon>
        <taxon>Dikarya</taxon>
        <taxon>Ascomycota</taxon>
        <taxon>Pezizomycotina</taxon>
        <taxon>Leotiomycetes</taxon>
        <taxon>Helotiales</taxon>
        <taxon>Pleuroascaceae</taxon>
        <taxon>Venustampulla</taxon>
    </lineage>
</organism>
<gene>
    <name evidence="2" type="ORF">BP5553_05788</name>
</gene>
<evidence type="ECO:0000256" key="1">
    <source>
        <dbReference type="SAM" id="MobiDB-lite"/>
    </source>
</evidence>
<evidence type="ECO:0000313" key="3">
    <source>
        <dbReference type="Proteomes" id="UP000254866"/>
    </source>
</evidence>
<dbReference type="EMBL" id="NPIC01000004">
    <property type="protein sequence ID" value="RDL36436.1"/>
    <property type="molecule type" value="Genomic_DNA"/>
</dbReference>
<dbReference type="RefSeq" id="XP_031869092.1">
    <property type="nucleotide sequence ID" value="XM_032014411.1"/>
</dbReference>